<evidence type="ECO:0000256" key="1">
    <source>
        <dbReference type="SAM" id="MobiDB-lite"/>
    </source>
</evidence>
<feature type="compositionally biased region" description="Polar residues" evidence="1">
    <location>
        <begin position="61"/>
        <end position="90"/>
    </location>
</feature>
<proteinExistence type="predicted"/>
<organism evidence="2 3">
    <name type="scientific">Caenorhabditis japonica</name>
    <dbReference type="NCBI Taxonomy" id="281687"/>
    <lineage>
        <taxon>Eukaryota</taxon>
        <taxon>Metazoa</taxon>
        <taxon>Ecdysozoa</taxon>
        <taxon>Nematoda</taxon>
        <taxon>Chromadorea</taxon>
        <taxon>Rhabditida</taxon>
        <taxon>Rhabditina</taxon>
        <taxon>Rhabditomorpha</taxon>
        <taxon>Rhabditoidea</taxon>
        <taxon>Rhabditidae</taxon>
        <taxon>Peloderinae</taxon>
        <taxon>Caenorhabditis</taxon>
    </lineage>
</organism>
<keyword evidence="3" id="KW-1185">Reference proteome</keyword>
<feature type="compositionally biased region" description="Polar residues" evidence="1">
    <location>
        <begin position="1"/>
        <end position="17"/>
    </location>
</feature>
<sequence length="113" mass="12319">MSPSVATPNTKKSQMKTPSAPIKKLMKNIRRNHQGVSHRALFVIPSTPTKSTELMIPDTPTRIQSASGTSVATQTPRRLSTSVSRRQSMGGQKRMASGASSSFVPVKKQRRSQ</sequence>
<reference evidence="2" key="2">
    <citation type="submission" date="2022-06" db="UniProtKB">
        <authorList>
            <consortium name="EnsemblMetazoa"/>
        </authorList>
    </citation>
    <scope>IDENTIFICATION</scope>
    <source>
        <strain evidence="2">DF5081</strain>
    </source>
</reference>
<name>A0A8R1ELS8_CAEJA</name>
<evidence type="ECO:0000313" key="3">
    <source>
        <dbReference type="Proteomes" id="UP000005237"/>
    </source>
</evidence>
<feature type="region of interest" description="Disordered" evidence="1">
    <location>
        <begin position="1"/>
        <end position="21"/>
    </location>
</feature>
<accession>A0A8R1ELS8</accession>
<evidence type="ECO:0000313" key="2">
    <source>
        <dbReference type="EnsemblMetazoa" id="CJA37646.1"/>
    </source>
</evidence>
<dbReference type="Proteomes" id="UP000005237">
    <property type="component" value="Unassembled WGS sequence"/>
</dbReference>
<dbReference type="AlphaFoldDB" id="A0A8R1ELS8"/>
<feature type="region of interest" description="Disordered" evidence="1">
    <location>
        <begin position="61"/>
        <end position="113"/>
    </location>
</feature>
<protein>
    <submittedName>
        <fullName evidence="2">Uncharacterized protein</fullName>
    </submittedName>
</protein>
<dbReference type="EnsemblMetazoa" id="CJA37646.1">
    <property type="protein sequence ID" value="CJA37646.1"/>
    <property type="gene ID" value="WBGene00213493"/>
</dbReference>
<reference evidence="3" key="1">
    <citation type="submission" date="2010-08" db="EMBL/GenBank/DDBJ databases">
        <authorList>
            <consortium name="Caenorhabditis japonica Sequencing Consortium"/>
            <person name="Wilson R.K."/>
        </authorList>
    </citation>
    <scope>NUCLEOTIDE SEQUENCE [LARGE SCALE GENOMIC DNA]</scope>
    <source>
        <strain evidence="3">DF5081</strain>
    </source>
</reference>